<evidence type="ECO:0000256" key="4">
    <source>
        <dbReference type="ARBA" id="ARBA00022964"/>
    </source>
</evidence>
<keyword evidence="9" id="KW-1185">Reference proteome</keyword>
<reference evidence="9" key="1">
    <citation type="journal article" date="2019" name="Int. J. Syst. Evol. Microbiol.">
        <title>The Global Catalogue of Microorganisms (GCM) 10K type strain sequencing project: providing services to taxonomists for standard genome sequencing and annotation.</title>
        <authorList>
            <consortium name="The Broad Institute Genomics Platform"/>
            <consortium name="The Broad Institute Genome Sequencing Center for Infectious Disease"/>
            <person name="Wu L."/>
            <person name="Ma J."/>
        </authorList>
    </citation>
    <scope>NUCLEOTIDE SEQUENCE [LARGE SCALE GENOMIC DNA]</scope>
    <source>
        <strain evidence="9">CGMCC 4.7466</strain>
    </source>
</reference>
<dbReference type="RefSeq" id="WP_377066037.1">
    <property type="nucleotide sequence ID" value="NZ_JBHSJJ010000010.1"/>
</dbReference>
<feature type="domain" description="Fe2OG dioxygenase" evidence="7">
    <location>
        <begin position="107"/>
        <end position="211"/>
    </location>
</feature>
<dbReference type="Gene3D" id="2.60.120.620">
    <property type="entry name" value="q2cbj1_9rhob like domain"/>
    <property type="match status" value="1"/>
</dbReference>
<dbReference type="InterPro" id="IPR051559">
    <property type="entry name" value="HIF_prolyl_hydroxylases"/>
</dbReference>
<sequence length="214" mass="25348">MDYLDMDADFPYAQNERVAEALYQNGWVVIDNYVPAKFREALLKEQQELLDKGQFRHAGIGKGESFAIKPEIRSDKVLWMDKEQLTPLQEVYWKMMDDLKRKINQRCFLGLRSFESHFAMYPPGSFYLRHLDQFQSVKYRIVTVILYLNEHWEEAAGGALRMYFNGEDGIETFRDFYPFGSRLVVFLSAEMAHEVLPTHKERISITGWFRDDEY</sequence>
<evidence type="ECO:0000256" key="2">
    <source>
        <dbReference type="ARBA" id="ARBA00022723"/>
    </source>
</evidence>
<keyword evidence="4" id="KW-0223">Dioxygenase</keyword>
<keyword evidence="3" id="KW-0847">Vitamin C</keyword>
<organism evidence="8 9">
    <name type="scientific">Negadavirga shengliensis</name>
    <dbReference type="NCBI Taxonomy" id="1389218"/>
    <lineage>
        <taxon>Bacteria</taxon>
        <taxon>Pseudomonadati</taxon>
        <taxon>Bacteroidota</taxon>
        <taxon>Cytophagia</taxon>
        <taxon>Cytophagales</taxon>
        <taxon>Cyclobacteriaceae</taxon>
        <taxon>Negadavirga</taxon>
    </lineage>
</organism>
<dbReference type="SMART" id="SM00702">
    <property type="entry name" value="P4Hc"/>
    <property type="match status" value="1"/>
</dbReference>
<dbReference type="EMBL" id="JBHSJJ010000010">
    <property type="protein sequence ID" value="MFC4873310.1"/>
    <property type="molecule type" value="Genomic_DNA"/>
</dbReference>
<evidence type="ECO:0000256" key="6">
    <source>
        <dbReference type="ARBA" id="ARBA00023004"/>
    </source>
</evidence>
<protein>
    <submittedName>
        <fullName evidence="8">2OG-Fe(II) oxygenase</fullName>
    </submittedName>
</protein>
<name>A0ABV9T3L9_9BACT</name>
<dbReference type="InterPro" id="IPR006620">
    <property type="entry name" value="Pro_4_hyd_alph"/>
</dbReference>
<keyword evidence="2" id="KW-0479">Metal-binding</keyword>
<dbReference type="Pfam" id="PF13640">
    <property type="entry name" value="2OG-FeII_Oxy_3"/>
    <property type="match status" value="1"/>
</dbReference>
<evidence type="ECO:0000313" key="9">
    <source>
        <dbReference type="Proteomes" id="UP001595818"/>
    </source>
</evidence>
<proteinExistence type="predicted"/>
<comment type="cofactor">
    <cofactor evidence="1">
        <name>L-ascorbate</name>
        <dbReference type="ChEBI" id="CHEBI:38290"/>
    </cofactor>
</comment>
<evidence type="ECO:0000313" key="8">
    <source>
        <dbReference type="EMBL" id="MFC4873310.1"/>
    </source>
</evidence>
<accession>A0ABV9T3L9</accession>
<keyword evidence="5" id="KW-0560">Oxidoreductase</keyword>
<dbReference type="InterPro" id="IPR044862">
    <property type="entry name" value="Pro_4_hyd_alph_FE2OG_OXY"/>
</dbReference>
<dbReference type="PANTHER" id="PTHR12907:SF26">
    <property type="entry name" value="HIF PROLYL HYDROXYLASE, ISOFORM C"/>
    <property type="match status" value="1"/>
</dbReference>
<comment type="caution">
    <text evidence="8">The sequence shown here is derived from an EMBL/GenBank/DDBJ whole genome shotgun (WGS) entry which is preliminary data.</text>
</comment>
<evidence type="ECO:0000256" key="1">
    <source>
        <dbReference type="ARBA" id="ARBA00001961"/>
    </source>
</evidence>
<gene>
    <name evidence="8" type="ORF">ACFPFU_16535</name>
</gene>
<dbReference type="InterPro" id="IPR005123">
    <property type="entry name" value="Oxoglu/Fe-dep_dioxygenase_dom"/>
</dbReference>
<dbReference type="Proteomes" id="UP001595818">
    <property type="component" value="Unassembled WGS sequence"/>
</dbReference>
<evidence type="ECO:0000256" key="5">
    <source>
        <dbReference type="ARBA" id="ARBA00023002"/>
    </source>
</evidence>
<keyword evidence="6" id="KW-0408">Iron</keyword>
<dbReference type="PANTHER" id="PTHR12907">
    <property type="entry name" value="EGL NINE HOMOLOG-RELATED"/>
    <property type="match status" value="1"/>
</dbReference>
<dbReference type="PROSITE" id="PS51471">
    <property type="entry name" value="FE2OG_OXY"/>
    <property type="match status" value="1"/>
</dbReference>
<evidence type="ECO:0000259" key="7">
    <source>
        <dbReference type="PROSITE" id="PS51471"/>
    </source>
</evidence>
<evidence type="ECO:0000256" key="3">
    <source>
        <dbReference type="ARBA" id="ARBA00022896"/>
    </source>
</evidence>